<dbReference type="InterPro" id="IPR001584">
    <property type="entry name" value="Integrase_cat-core"/>
</dbReference>
<evidence type="ECO:0000313" key="3">
    <source>
        <dbReference type="EMBL" id="KAG2890714.1"/>
    </source>
</evidence>
<keyword evidence="8" id="KW-1185">Reference proteome</keyword>
<evidence type="ECO:0000259" key="1">
    <source>
        <dbReference type="PROSITE" id="PS50994"/>
    </source>
</evidence>
<reference evidence="2" key="2">
    <citation type="submission" date="2018-10" db="EMBL/GenBank/DDBJ databases">
        <title>Effector identification in a new, highly contiguous assembly of the strawberry crown rot pathogen Phytophthora cactorum.</title>
        <authorList>
            <person name="Armitage A.D."/>
            <person name="Nellist C.F."/>
            <person name="Bates H."/>
            <person name="Vickerstaff R.J."/>
            <person name="Harrison R.J."/>
        </authorList>
    </citation>
    <scope>NUCLEOTIDE SEQUENCE</scope>
    <source>
        <strain evidence="2">15-7</strain>
        <strain evidence="3">4032</strain>
        <strain evidence="4">4040</strain>
        <strain evidence="5">P415</strain>
        <strain evidence="6">P421</strain>
    </source>
</reference>
<reference evidence="7 8" key="1">
    <citation type="submission" date="2018-01" db="EMBL/GenBank/DDBJ databases">
        <title>Draft genome of the strawberry crown rot pathogen Phytophthora cactorum.</title>
        <authorList>
            <person name="Armitage A.D."/>
            <person name="Lysoe E."/>
            <person name="Nellist C.F."/>
            <person name="Harrison R.J."/>
            <person name="Brurberg M.B."/>
        </authorList>
    </citation>
    <scope>NUCLEOTIDE SEQUENCE [LARGE SCALE GENOMIC DNA]</scope>
    <source>
        <strain evidence="7 8">10300</strain>
    </source>
</reference>
<dbReference type="EMBL" id="RCMI01001104">
    <property type="protein sequence ID" value="KAG2890714.1"/>
    <property type="molecule type" value="Genomic_DNA"/>
</dbReference>
<dbReference type="Proteomes" id="UP000735874">
    <property type="component" value="Unassembled WGS sequence"/>
</dbReference>
<gene>
    <name evidence="7" type="ORF">PC110_g18610</name>
    <name evidence="2" type="ORF">PC113_g19792</name>
    <name evidence="3" type="ORF">PC115_g19419</name>
    <name evidence="4" type="ORF">PC117_g21607</name>
    <name evidence="5" type="ORF">PC118_g21598</name>
    <name evidence="6" type="ORF">PC129_g21050</name>
</gene>
<dbReference type="PANTHER" id="PTHR37984:SF5">
    <property type="entry name" value="PROTEIN NYNRIN-LIKE"/>
    <property type="match status" value="1"/>
</dbReference>
<dbReference type="GO" id="GO:0015074">
    <property type="term" value="P:DNA integration"/>
    <property type="evidence" value="ECO:0007669"/>
    <property type="project" value="InterPro"/>
</dbReference>
<sequence length="248" mass="28243">MGASYGSSKYILVLKDHATHYCKLVVADTADSRVTTEALLAWYSRFGIPPVWVSDNGTHFKNEGVTELSRRLRTKQTFTPAYSPWIIGSVERVNRDILQVIKAMIISYKVSQKDWVSLVPLVQTNLNHIAVPSLGNRSPLEIFTGLQNPTPLQKFYLPEAKNLQQVPKSGEIDGYLANLRESVQSMHCAVDDKRLKQRLLNKKRERGENLVNFTVGDYVLRSRVDEKQSKKLQVTWVGPYRVLRADTR</sequence>
<dbReference type="Proteomes" id="UP000251314">
    <property type="component" value="Unassembled WGS sequence"/>
</dbReference>
<dbReference type="EMBL" id="RCML01001506">
    <property type="protein sequence ID" value="KAG2962115.1"/>
    <property type="molecule type" value="Genomic_DNA"/>
</dbReference>
<dbReference type="OrthoDB" id="108335at2759"/>
<evidence type="ECO:0000313" key="2">
    <source>
        <dbReference type="EMBL" id="KAG2837693.1"/>
    </source>
</evidence>
<evidence type="ECO:0000313" key="5">
    <source>
        <dbReference type="EMBL" id="KAG2962115.1"/>
    </source>
</evidence>
<organism evidence="7 8">
    <name type="scientific">Phytophthora cactorum</name>
    <dbReference type="NCBI Taxonomy" id="29920"/>
    <lineage>
        <taxon>Eukaryota</taxon>
        <taxon>Sar</taxon>
        <taxon>Stramenopiles</taxon>
        <taxon>Oomycota</taxon>
        <taxon>Peronosporomycetes</taxon>
        <taxon>Peronosporales</taxon>
        <taxon>Peronosporaceae</taxon>
        <taxon>Phytophthora</taxon>
    </lineage>
</organism>
<dbReference type="VEuPathDB" id="FungiDB:PC110_g18610"/>
<dbReference type="Proteomes" id="UP000697107">
    <property type="component" value="Unassembled WGS sequence"/>
</dbReference>
<proteinExistence type="predicted"/>
<evidence type="ECO:0000313" key="6">
    <source>
        <dbReference type="EMBL" id="KAG3207915.1"/>
    </source>
</evidence>
<dbReference type="PROSITE" id="PS50994">
    <property type="entry name" value="INTEGRASE"/>
    <property type="match status" value="1"/>
</dbReference>
<dbReference type="EMBL" id="MJFZ01000810">
    <property type="protein sequence ID" value="RAW24975.1"/>
    <property type="molecule type" value="Genomic_DNA"/>
</dbReference>
<comment type="caution">
    <text evidence="7">The sequence shown here is derived from an EMBL/GenBank/DDBJ whole genome shotgun (WGS) entry which is preliminary data.</text>
</comment>
<evidence type="ECO:0000313" key="4">
    <source>
        <dbReference type="EMBL" id="KAG2901954.1"/>
    </source>
</evidence>
<dbReference type="Proteomes" id="UP000760860">
    <property type="component" value="Unassembled WGS sequence"/>
</dbReference>
<dbReference type="InterPro" id="IPR036397">
    <property type="entry name" value="RNaseH_sf"/>
</dbReference>
<dbReference type="AlphaFoldDB" id="A0A329RJR4"/>
<evidence type="ECO:0000313" key="8">
    <source>
        <dbReference type="Proteomes" id="UP000251314"/>
    </source>
</evidence>
<evidence type="ECO:0000313" key="7">
    <source>
        <dbReference type="EMBL" id="RAW24975.1"/>
    </source>
</evidence>
<name>A0A329RJR4_9STRA</name>
<dbReference type="EMBL" id="RCMG01001056">
    <property type="protein sequence ID" value="KAG2837693.1"/>
    <property type="molecule type" value="Genomic_DNA"/>
</dbReference>
<dbReference type="EMBL" id="RCMV01001603">
    <property type="protein sequence ID" value="KAG3207915.1"/>
    <property type="molecule type" value="Genomic_DNA"/>
</dbReference>
<feature type="domain" description="Integrase catalytic" evidence="1">
    <location>
        <begin position="1"/>
        <end position="147"/>
    </location>
</feature>
<dbReference type="InterPro" id="IPR012337">
    <property type="entry name" value="RNaseH-like_sf"/>
</dbReference>
<protein>
    <recommendedName>
        <fullName evidence="1">Integrase catalytic domain-containing protein</fullName>
    </recommendedName>
</protein>
<dbReference type="GO" id="GO:0003676">
    <property type="term" value="F:nucleic acid binding"/>
    <property type="evidence" value="ECO:0007669"/>
    <property type="project" value="InterPro"/>
</dbReference>
<dbReference type="InterPro" id="IPR050951">
    <property type="entry name" value="Retrovirus_Pol_polyprotein"/>
</dbReference>
<dbReference type="EMBL" id="RCMK01001106">
    <property type="protein sequence ID" value="KAG2901954.1"/>
    <property type="molecule type" value="Genomic_DNA"/>
</dbReference>
<dbReference type="SUPFAM" id="SSF53098">
    <property type="entry name" value="Ribonuclease H-like"/>
    <property type="match status" value="1"/>
</dbReference>
<dbReference type="Proteomes" id="UP000774804">
    <property type="component" value="Unassembled WGS sequence"/>
</dbReference>
<dbReference type="Proteomes" id="UP000736787">
    <property type="component" value="Unassembled WGS sequence"/>
</dbReference>
<dbReference type="Pfam" id="PF00665">
    <property type="entry name" value="rve"/>
    <property type="match status" value="1"/>
</dbReference>
<dbReference type="Gene3D" id="3.30.420.10">
    <property type="entry name" value="Ribonuclease H-like superfamily/Ribonuclease H"/>
    <property type="match status" value="1"/>
</dbReference>
<accession>A0A329RJR4</accession>
<dbReference type="PANTHER" id="PTHR37984">
    <property type="entry name" value="PROTEIN CBG26694"/>
    <property type="match status" value="1"/>
</dbReference>